<dbReference type="AlphaFoldDB" id="A0A0F9XHL9"/>
<proteinExistence type="predicted"/>
<dbReference type="EMBL" id="LAZR01000051">
    <property type="protein sequence ID" value="KKN98586.1"/>
    <property type="molecule type" value="Genomic_DNA"/>
</dbReference>
<comment type="caution">
    <text evidence="1">The sequence shown here is derived from an EMBL/GenBank/DDBJ whole genome shotgun (WGS) entry which is preliminary data.</text>
</comment>
<name>A0A0F9XHL9_9ZZZZ</name>
<gene>
    <name evidence="1" type="ORF">LCGC14_0146980</name>
</gene>
<protein>
    <submittedName>
        <fullName evidence="1">Uncharacterized protein</fullName>
    </submittedName>
</protein>
<evidence type="ECO:0000313" key="1">
    <source>
        <dbReference type="EMBL" id="KKN98586.1"/>
    </source>
</evidence>
<sequence length="568" mass="63291">MDKRLFFPSRIDEEGMYQLFVTEVVNPGDFSKVATEYDPKIAALIKGIVPSPSYTYVLVNALGASEFWGSNVNGDSFPERGLGHEGNGYGYKTFELYARPFPHHRNKSDEFAFGKVMASVYNTRMHRVELLLQLDVKRARIVGAGYVINRILKGELPDVSMGARVPFDVCSICGPPIETLWELPVQEILRRAYLPNNNPQKFNGIAKRFSDYCEHLKGCIGKIWHDGRIVTAVNMYPKFFDISFVFIGADSTAKVLRKVATAGQPFFMPSAMLAEQFGVYKGQEKRANIGKVAELIKDIPAKDVQVIRGTLSKMDSLTCCEPDINKNTLDNLSSQFPLKTILDSLGYGGVLVKPREFQRMVLVSKGYKDVADVMDSNNVCFDPPARDELPAPTNSSLIPSFDSSILESIKQLLPQRSFFGPALNKRVVVLNIKKVAPPLTKTASSDVPDQYKHILDGFSKMYAQYRSDLIKVAHLESISRRNPYLLGALGVETSDELWKLAAVGVDAKKVPWQALLAIVPLTYLYAAHLKRAGIKNNEELNVIQKFITNNPSFTSATLFNVSKAALRI</sequence>
<organism evidence="1">
    <name type="scientific">marine sediment metagenome</name>
    <dbReference type="NCBI Taxonomy" id="412755"/>
    <lineage>
        <taxon>unclassified sequences</taxon>
        <taxon>metagenomes</taxon>
        <taxon>ecological metagenomes</taxon>
    </lineage>
</organism>
<accession>A0A0F9XHL9</accession>
<reference evidence="1" key="1">
    <citation type="journal article" date="2015" name="Nature">
        <title>Complex archaea that bridge the gap between prokaryotes and eukaryotes.</title>
        <authorList>
            <person name="Spang A."/>
            <person name="Saw J.H."/>
            <person name="Jorgensen S.L."/>
            <person name="Zaremba-Niedzwiedzka K."/>
            <person name="Martijn J."/>
            <person name="Lind A.E."/>
            <person name="van Eijk R."/>
            <person name="Schleper C."/>
            <person name="Guy L."/>
            <person name="Ettema T.J."/>
        </authorList>
    </citation>
    <scope>NUCLEOTIDE SEQUENCE</scope>
</reference>